<keyword evidence="6" id="KW-0472">Membrane</keyword>
<dbReference type="RefSeq" id="WP_344611964.1">
    <property type="nucleotide sequence ID" value="NZ_BAAARV010000018.1"/>
</dbReference>
<dbReference type="Pfam" id="PF00672">
    <property type="entry name" value="HAMP"/>
    <property type="match status" value="1"/>
</dbReference>
<dbReference type="Proteomes" id="UP001501444">
    <property type="component" value="Unassembled WGS sequence"/>
</dbReference>
<evidence type="ECO:0000256" key="6">
    <source>
        <dbReference type="SAM" id="Phobius"/>
    </source>
</evidence>
<evidence type="ECO:0000256" key="3">
    <source>
        <dbReference type="ARBA" id="ARBA00023224"/>
    </source>
</evidence>
<comment type="caution">
    <text evidence="9">The sequence shown here is derived from an EMBL/GenBank/DDBJ whole genome shotgun (WGS) entry which is preliminary data.</text>
</comment>
<evidence type="ECO:0000256" key="5">
    <source>
        <dbReference type="PROSITE-ProRule" id="PRU00284"/>
    </source>
</evidence>
<organism evidence="9 10">
    <name type="scientific">Dactylosporangium salmoneum</name>
    <dbReference type="NCBI Taxonomy" id="53361"/>
    <lineage>
        <taxon>Bacteria</taxon>
        <taxon>Bacillati</taxon>
        <taxon>Actinomycetota</taxon>
        <taxon>Actinomycetes</taxon>
        <taxon>Micromonosporales</taxon>
        <taxon>Micromonosporaceae</taxon>
        <taxon>Dactylosporangium</taxon>
    </lineage>
</organism>
<evidence type="ECO:0008006" key="11">
    <source>
        <dbReference type="Google" id="ProtNLM"/>
    </source>
</evidence>
<dbReference type="InterPro" id="IPR003660">
    <property type="entry name" value="HAMP_dom"/>
</dbReference>
<dbReference type="PROSITE" id="PS50111">
    <property type="entry name" value="CHEMOTAXIS_TRANSDUC_2"/>
    <property type="match status" value="1"/>
</dbReference>
<keyword evidence="3 5" id="KW-0807">Transducer</keyword>
<dbReference type="EMBL" id="BAAARV010000018">
    <property type="protein sequence ID" value="GAA2338149.1"/>
    <property type="molecule type" value="Genomic_DNA"/>
</dbReference>
<dbReference type="Pfam" id="PF00015">
    <property type="entry name" value="MCPsignal"/>
    <property type="match status" value="1"/>
</dbReference>
<dbReference type="SUPFAM" id="SSF58104">
    <property type="entry name" value="Methyl-accepting chemotaxis protein (MCP) signaling domain"/>
    <property type="match status" value="1"/>
</dbReference>
<sequence>MRWSIGRRLSALGALGVVATIVVGGIGFVQAGLASTQSATALAVAETRATVFDAQHTVAVVYADANILAAGTGPEARARVLDELTTHAGELREHADALRAAHVDAATDRELAGGFLPAIDRVLTSAAAIEAAGGTVDASTLAAVDEEWAAFDETSDRLTGAIDAAAARESAAATGRSRQTRLSILFVALLAVLAVAAATVVVARVIGGSVARTRHMLRQVAGGDFSGRLPVRGRDDLADMGTAVNTTIDRVGTALQRMAGEAERLSTASQRLGGVSANLTARAGRVADDASAAQARAAEVSGDVHSVAEGTDRMRDSIHEISRGAQEATDIVAEAVAHAERANATIVELGESSARIGEVARVITAIAEQTNLLALNATIEAARAGEQGKGFAVVAGEVKELANQTARATEDIGQRLAAIQRDSAGAAGALGLVAGSIGRIAESQRAIAAAVAEQGGVRDRISGDAARASDGTADVTARIATVRRSSDETTAAAEETRAAAGDLAAMSAGLREVVGGFRLAPQPTP</sequence>
<name>A0ABN3FUW6_9ACTN</name>
<keyword evidence="1 6" id="KW-0812">Transmembrane</keyword>
<gene>
    <name evidence="9" type="ORF">GCM10010170_019560</name>
</gene>
<feature type="transmembrane region" description="Helical" evidence="6">
    <location>
        <begin position="184"/>
        <end position="206"/>
    </location>
</feature>
<evidence type="ECO:0000259" key="7">
    <source>
        <dbReference type="PROSITE" id="PS50111"/>
    </source>
</evidence>
<dbReference type="SMART" id="SM00304">
    <property type="entry name" value="HAMP"/>
    <property type="match status" value="1"/>
</dbReference>
<keyword evidence="10" id="KW-1185">Reference proteome</keyword>
<accession>A0ABN3FUW6</accession>
<dbReference type="PROSITE" id="PS50885">
    <property type="entry name" value="HAMP"/>
    <property type="match status" value="1"/>
</dbReference>
<evidence type="ECO:0000313" key="9">
    <source>
        <dbReference type="EMBL" id="GAA2338149.1"/>
    </source>
</evidence>
<evidence type="ECO:0000259" key="8">
    <source>
        <dbReference type="PROSITE" id="PS50885"/>
    </source>
</evidence>
<dbReference type="SMART" id="SM00283">
    <property type="entry name" value="MA"/>
    <property type="match status" value="1"/>
</dbReference>
<evidence type="ECO:0000256" key="1">
    <source>
        <dbReference type="ARBA" id="ARBA00022692"/>
    </source>
</evidence>
<feature type="domain" description="HAMP" evidence="8">
    <location>
        <begin position="204"/>
        <end position="256"/>
    </location>
</feature>
<evidence type="ECO:0000256" key="4">
    <source>
        <dbReference type="ARBA" id="ARBA00029447"/>
    </source>
</evidence>
<keyword evidence="2 6" id="KW-1133">Transmembrane helix</keyword>
<feature type="domain" description="Methyl-accepting transducer" evidence="7">
    <location>
        <begin position="261"/>
        <end position="504"/>
    </location>
</feature>
<dbReference type="PANTHER" id="PTHR32089:SF112">
    <property type="entry name" value="LYSOZYME-LIKE PROTEIN-RELATED"/>
    <property type="match status" value="1"/>
</dbReference>
<protein>
    <recommendedName>
        <fullName evidence="11">Methyl-accepting chemotaxis protein</fullName>
    </recommendedName>
</protein>
<dbReference type="PANTHER" id="PTHR32089">
    <property type="entry name" value="METHYL-ACCEPTING CHEMOTAXIS PROTEIN MCPB"/>
    <property type="match status" value="1"/>
</dbReference>
<reference evidence="9 10" key="1">
    <citation type="journal article" date="2019" name="Int. J. Syst. Evol. Microbiol.">
        <title>The Global Catalogue of Microorganisms (GCM) 10K type strain sequencing project: providing services to taxonomists for standard genome sequencing and annotation.</title>
        <authorList>
            <consortium name="The Broad Institute Genomics Platform"/>
            <consortium name="The Broad Institute Genome Sequencing Center for Infectious Disease"/>
            <person name="Wu L."/>
            <person name="Ma J."/>
        </authorList>
    </citation>
    <scope>NUCLEOTIDE SEQUENCE [LARGE SCALE GENOMIC DNA]</scope>
    <source>
        <strain evidence="9 10">JCM 3272</strain>
    </source>
</reference>
<proteinExistence type="inferred from homology"/>
<comment type="similarity">
    <text evidence="4">Belongs to the methyl-accepting chemotaxis (MCP) protein family.</text>
</comment>
<evidence type="ECO:0000256" key="2">
    <source>
        <dbReference type="ARBA" id="ARBA00022989"/>
    </source>
</evidence>
<dbReference type="InterPro" id="IPR004089">
    <property type="entry name" value="MCPsignal_dom"/>
</dbReference>
<dbReference type="CDD" id="cd06225">
    <property type="entry name" value="HAMP"/>
    <property type="match status" value="1"/>
</dbReference>
<evidence type="ECO:0000313" key="10">
    <source>
        <dbReference type="Proteomes" id="UP001501444"/>
    </source>
</evidence>
<dbReference type="Gene3D" id="1.10.287.950">
    <property type="entry name" value="Methyl-accepting chemotaxis protein"/>
    <property type="match status" value="1"/>
</dbReference>